<comment type="caution">
    <text evidence="2">The sequence shown here is derived from an EMBL/GenBank/DDBJ whole genome shotgun (WGS) entry which is preliminary data.</text>
</comment>
<proteinExistence type="predicted"/>
<reference evidence="2 3" key="1">
    <citation type="submission" date="2021-06" db="EMBL/GenBank/DDBJ databases">
        <title>A haploid diamondback moth (Plutella xylostella L.) genome assembly resolves 31 chromosomes and identifies a diamide resistance mutation.</title>
        <authorList>
            <person name="Ward C.M."/>
            <person name="Perry K.D."/>
            <person name="Baker G."/>
            <person name="Powis K."/>
            <person name="Heckel D.G."/>
            <person name="Baxter S.W."/>
        </authorList>
    </citation>
    <scope>NUCLEOTIDE SEQUENCE [LARGE SCALE GENOMIC DNA]</scope>
    <source>
        <strain evidence="2 3">LV</strain>
        <tissue evidence="2">Single pupa</tissue>
    </source>
</reference>
<dbReference type="Proteomes" id="UP000823941">
    <property type="component" value="Chromosome 18"/>
</dbReference>
<gene>
    <name evidence="2" type="ORF">JYU34_013237</name>
</gene>
<protein>
    <submittedName>
        <fullName evidence="2">Uncharacterized protein</fullName>
    </submittedName>
</protein>
<dbReference type="EMBL" id="JAHIBW010000018">
    <property type="protein sequence ID" value="KAG7301846.1"/>
    <property type="molecule type" value="Genomic_DNA"/>
</dbReference>
<evidence type="ECO:0000313" key="3">
    <source>
        <dbReference type="Proteomes" id="UP000823941"/>
    </source>
</evidence>
<feature type="compositionally biased region" description="Gly residues" evidence="1">
    <location>
        <begin position="24"/>
        <end position="41"/>
    </location>
</feature>
<accession>A0ABQ7Q9I0</accession>
<feature type="compositionally biased region" description="Polar residues" evidence="1">
    <location>
        <begin position="46"/>
        <end position="56"/>
    </location>
</feature>
<name>A0ABQ7Q9I0_PLUXY</name>
<sequence>MSKPTVQVALIINPKLLLNRDPSGSGGPYDDGSWGTSGAGGAKNPRANTTLRQTTLAHCKSEQLG</sequence>
<feature type="region of interest" description="Disordered" evidence="1">
    <location>
        <begin position="19"/>
        <end position="65"/>
    </location>
</feature>
<keyword evidence="3" id="KW-1185">Reference proteome</keyword>
<organism evidence="2 3">
    <name type="scientific">Plutella xylostella</name>
    <name type="common">Diamondback moth</name>
    <name type="synonym">Plutella maculipennis</name>
    <dbReference type="NCBI Taxonomy" id="51655"/>
    <lineage>
        <taxon>Eukaryota</taxon>
        <taxon>Metazoa</taxon>
        <taxon>Ecdysozoa</taxon>
        <taxon>Arthropoda</taxon>
        <taxon>Hexapoda</taxon>
        <taxon>Insecta</taxon>
        <taxon>Pterygota</taxon>
        <taxon>Neoptera</taxon>
        <taxon>Endopterygota</taxon>
        <taxon>Lepidoptera</taxon>
        <taxon>Glossata</taxon>
        <taxon>Ditrysia</taxon>
        <taxon>Yponomeutoidea</taxon>
        <taxon>Plutellidae</taxon>
        <taxon>Plutella</taxon>
    </lineage>
</organism>
<evidence type="ECO:0000256" key="1">
    <source>
        <dbReference type="SAM" id="MobiDB-lite"/>
    </source>
</evidence>
<evidence type="ECO:0000313" key="2">
    <source>
        <dbReference type="EMBL" id="KAG7301846.1"/>
    </source>
</evidence>